<dbReference type="Pfam" id="PF13374">
    <property type="entry name" value="TPR_10"/>
    <property type="match status" value="1"/>
</dbReference>
<organism evidence="5 6">
    <name type="scientific">Volvox africanus</name>
    <dbReference type="NCBI Taxonomy" id="51714"/>
    <lineage>
        <taxon>Eukaryota</taxon>
        <taxon>Viridiplantae</taxon>
        <taxon>Chlorophyta</taxon>
        <taxon>core chlorophytes</taxon>
        <taxon>Chlorophyceae</taxon>
        <taxon>CS clade</taxon>
        <taxon>Chlamydomonadales</taxon>
        <taxon>Volvocaceae</taxon>
        <taxon>Volvox</taxon>
    </lineage>
</organism>
<comment type="caution">
    <text evidence="5">The sequence shown here is derived from an EMBL/GenBank/DDBJ whole genome shotgun (WGS) entry which is preliminary data.</text>
</comment>
<evidence type="ECO:0000313" key="6">
    <source>
        <dbReference type="Proteomes" id="UP000747399"/>
    </source>
</evidence>
<evidence type="ECO:0000313" key="5">
    <source>
        <dbReference type="EMBL" id="GIL64777.1"/>
    </source>
</evidence>
<proteinExistence type="predicted"/>
<keyword evidence="6" id="KW-1185">Reference proteome</keyword>
<sequence>MTLLMLDQERLAEAEPLFRRILDIRQLVLGPDHRDTAASLCDLANLLVQMDRPVDAEPLLRRAVEVQVRCLGPGHEDTASATRELAKVLAQQGHVEEAEKLFRGALAVMESVLGSNHPETIVTVNHLALLLKDSGQSAEVEAMFKRVLSLTDTLDLDTTSTASPAVRATRRRLRAAAMIAMRGLAELMGAAGRLEEAEVFSCRALVASERALGPVHPVTLVCAEGLAEVLQQLVRVDSGRLTGKGLVGGGNAGGREVRFKKRSGVSEHHTAHPILTYHLSISSRKPALPGSW</sequence>
<evidence type="ECO:0008006" key="7">
    <source>
        <dbReference type="Google" id="ProtNLM"/>
    </source>
</evidence>
<dbReference type="GO" id="GO:0019894">
    <property type="term" value="F:kinesin binding"/>
    <property type="evidence" value="ECO:0007669"/>
    <property type="project" value="TreeGrafter"/>
</dbReference>
<keyword evidence="4" id="KW-0802">TPR repeat</keyword>
<gene>
    <name evidence="5" type="ORF">Vafri_18653</name>
</gene>
<dbReference type="Proteomes" id="UP000747399">
    <property type="component" value="Unassembled WGS sequence"/>
</dbReference>
<comment type="subcellular location">
    <subcellularLocation>
        <location evidence="1">Cytoplasm</location>
    </subcellularLocation>
</comment>
<evidence type="ECO:0000256" key="3">
    <source>
        <dbReference type="ARBA" id="ARBA00022737"/>
    </source>
</evidence>
<protein>
    <recommendedName>
        <fullName evidence="7">Kinesin light chain</fullName>
    </recommendedName>
</protein>
<evidence type="ECO:0000256" key="2">
    <source>
        <dbReference type="ARBA" id="ARBA00022490"/>
    </source>
</evidence>
<dbReference type="Pfam" id="PF13424">
    <property type="entry name" value="TPR_12"/>
    <property type="match status" value="2"/>
</dbReference>
<dbReference type="PANTHER" id="PTHR45783:SF3">
    <property type="entry name" value="KINESIN LIGHT CHAIN"/>
    <property type="match status" value="1"/>
</dbReference>
<accession>A0A8J4BLL2</accession>
<dbReference type="GO" id="GO:0005737">
    <property type="term" value="C:cytoplasm"/>
    <property type="evidence" value="ECO:0007669"/>
    <property type="project" value="UniProtKB-SubCell"/>
</dbReference>
<evidence type="ECO:0000256" key="1">
    <source>
        <dbReference type="ARBA" id="ARBA00004496"/>
    </source>
</evidence>
<keyword evidence="3" id="KW-0677">Repeat</keyword>
<dbReference type="InterPro" id="IPR011990">
    <property type="entry name" value="TPR-like_helical_dom_sf"/>
</dbReference>
<dbReference type="PANTHER" id="PTHR45783">
    <property type="entry name" value="KINESIN LIGHT CHAIN"/>
    <property type="match status" value="1"/>
</dbReference>
<name>A0A8J4BLL2_9CHLO</name>
<dbReference type="SUPFAM" id="SSF48452">
    <property type="entry name" value="TPR-like"/>
    <property type="match status" value="1"/>
</dbReference>
<dbReference type="GO" id="GO:0005871">
    <property type="term" value="C:kinesin complex"/>
    <property type="evidence" value="ECO:0007669"/>
    <property type="project" value="InterPro"/>
</dbReference>
<dbReference type="GO" id="GO:0007018">
    <property type="term" value="P:microtubule-based movement"/>
    <property type="evidence" value="ECO:0007669"/>
    <property type="project" value="TreeGrafter"/>
</dbReference>
<dbReference type="InterPro" id="IPR002151">
    <property type="entry name" value="Kinesin_light"/>
</dbReference>
<keyword evidence="2" id="KW-0963">Cytoplasm</keyword>
<evidence type="ECO:0000256" key="4">
    <source>
        <dbReference type="ARBA" id="ARBA00022803"/>
    </source>
</evidence>
<reference evidence="5" key="1">
    <citation type="journal article" date="2021" name="Proc. Natl. Acad. Sci. U.S.A.">
        <title>Three genomes in the algal genus Volvox reveal the fate of a haploid sex-determining region after a transition to homothallism.</title>
        <authorList>
            <person name="Yamamoto K."/>
            <person name="Hamaji T."/>
            <person name="Kawai-Toyooka H."/>
            <person name="Matsuzaki R."/>
            <person name="Takahashi F."/>
            <person name="Nishimura Y."/>
            <person name="Kawachi M."/>
            <person name="Noguchi H."/>
            <person name="Minakuchi Y."/>
            <person name="Umen J.G."/>
            <person name="Toyoda A."/>
            <person name="Nozaki H."/>
        </authorList>
    </citation>
    <scope>NUCLEOTIDE SEQUENCE</scope>
    <source>
        <strain evidence="5">NIES-3780</strain>
    </source>
</reference>
<dbReference type="AlphaFoldDB" id="A0A8J4BLL2"/>
<dbReference type="EMBL" id="BNCO01000069">
    <property type="protein sequence ID" value="GIL64777.1"/>
    <property type="molecule type" value="Genomic_DNA"/>
</dbReference>
<dbReference type="Gene3D" id="1.25.40.10">
    <property type="entry name" value="Tetratricopeptide repeat domain"/>
    <property type="match status" value="2"/>
</dbReference>